<comment type="caution">
    <text evidence="2">The sequence shown here is derived from an EMBL/GenBank/DDBJ whole genome shotgun (WGS) entry which is preliminary data.</text>
</comment>
<evidence type="ECO:0000313" key="2">
    <source>
        <dbReference type="EMBL" id="GAI05358.1"/>
    </source>
</evidence>
<name>X1KFD0_9ZZZZ</name>
<evidence type="ECO:0000259" key="1">
    <source>
        <dbReference type="Pfam" id="PF02397"/>
    </source>
</evidence>
<organism evidence="2">
    <name type="scientific">marine sediment metagenome</name>
    <dbReference type="NCBI Taxonomy" id="412755"/>
    <lineage>
        <taxon>unclassified sequences</taxon>
        <taxon>metagenomes</taxon>
        <taxon>ecological metagenomes</taxon>
    </lineage>
</organism>
<accession>X1KFD0</accession>
<dbReference type="AlphaFoldDB" id="X1KFD0"/>
<gene>
    <name evidence="2" type="ORF">S06H3_21396</name>
</gene>
<sequence>LIFEDRLRLEEYYVGNWSLWLDFVILVKTVKVVWKGEGV</sequence>
<reference evidence="2" key="1">
    <citation type="journal article" date="2014" name="Front. Microbiol.">
        <title>High frequency of phylogenetically diverse reductive dehalogenase-homologous genes in deep subseafloor sedimentary metagenomes.</title>
        <authorList>
            <person name="Kawai M."/>
            <person name="Futagami T."/>
            <person name="Toyoda A."/>
            <person name="Takaki Y."/>
            <person name="Nishi S."/>
            <person name="Hori S."/>
            <person name="Arai W."/>
            <person name="Tsubouchi T."/>
            <person name="Morono Y."/>
            <person name="Uchiyama I."/>
            <person name="Ito T."/>
            <person name="Fujiyama A."/>
            <person name="Inagaki F."/>
            <person name="Takami H."/>
        </authorList>
    </citation>
    <scope>NUCLEOTIDE SEQUENCE</scope>
    <source>
        <strain evidence="2">Expedition CK06-06</strain>
    </source>
</reference>
<dbReference type="Pfam" id="PF02397">
    <property type="entry name" value="Bac_transf"/>
    <property type="match status" value="1"/>
</dbReference>
<proteinExistence type="predicted"/>
<dbReference type="InterPro" id="IPR003362">
    <property type="entry name" value="Bact_transf"/>
</dbReference>
<feature type="domain" description="Bacterial sugar transferase" evidence="1">
    <location>
        <begin position="3"/>
        <end position="34"/>
    </location>
</feature>
<protein>
    <recommendedName>
        <fullName evidence="1">Bacterial sugar transferase domain-containing protein</fullName>
    </recommendedName>
</protein>
<feature type="non-terminal residue" evidence="2">
    <location>
        <position position="1"/>
    </location>
</feature>
<dbReference type="EMBL" id="BARV01011233">
    <property type="protein sequence ID" value="GAI05358.1"/>
    <property type="molecule type" value="Genomic_DNA"/>
</dbReference>